<keyword evidence="9" id="KW-1185">Reference proteome</keyword>
<evidence type="ECO:0000256" key="2">
    <source>
        <dbReference type="ARBA" id="ARBA00022723"/>
    </source>
</evidence>
<dbReference type="Pfam" id="PF01321">
    <property type="entry name" value="Creatinase_N"/>
    <property type="match status" value="1"/>
</dbReference>
<feature type="domain" description="Peptidase M24" evidence="6">
    <location>
        <begin position="381"/>
        <end position="593"/>
    </location>
</feature>
<evidence type="ECO:0000256" key="3">
    <source>
        <dbReference type="ARBA" id="ARBA00022801"/>
    </source>
</evidence>
<dbReference type="PANTHER" id="PTHR43763">
    <property type="entry name" value="XAA-PRO AMINOPEPTIDASE 1"/>
    <property type="match status" value="1"/>
</dbReference>
<dbReference type="InterPro" id="IPR050422">
    <property type="entry name" value="X-Pro_aminopeptidase_P"/>
</dbReference>
<dbReference type="FunFam" id="3.40.350.10:FF:000003">
    <property type="entry name" value="Xaa-pro aminopeptidase P"/>
    <property type="match status" value="1"/>
</dbReference>
<dbReference type="InterPro" id="IPR029149">
    <property type="entry name" value="Creatin/AminoP/Spt16_N"/>
</dbReference>
<dbReference type="RefSeq" id="XP_032832062.1">
    <property type="nucleotide sequence ID" value="XM_032976171.1"/>
</dbReference>
<dbReference type="InterPro" id="IPR000994">
    <property type="entry name" value="Pept_M24"/>
</dbReference>
<evidence type="ECO:0000259" key="6">
    <source>
        <dbReference type="Pfam" id="PF00557"/>
    </source>
</evidence>
<dbReference type="SUPFAM" id="SSF55920">
    <property type="entry name" value="Creatinase/aminopeptidase"/>
    <property type="match status" value="1"/>
</dbReference>
<dbReference type="InterPro" id="IPR032416">
    <property type="entry name" value="Peptidase_M24_C"/>
</dbReference>
<dbReference type="InterPro" id="IPR033740">
    <property type="entry name" value="Pept_M24B"/>
</dbReference>
<feature type="chain" id="PRO_5042590414" evidence="5">
    <location>
        <begin position="19"/>
        <end position="706"/>
    </location>
</feature>
<feature type="domain" description="Creatinase N-terminal" evidence="7">
    <location>
        <begin position="69"/>
        <end position="185"/>
    </location>
</feature>
<evidence type="ECO:0000256" key="5">
    <source>
        <dbReference type="SAM" id="SignalP"/>
    </source>
</evidence>
<evidence type="ECO:0000259" key="8">
    <source>
        <dbReference type="Pfam" id="PF16188"/>
    </source>
</evidence>
<evidence type="ECO:0000313" key="9">
    <source>
        <dbReference type="Proteomes" id="UP001318040"/>
    </source>
</evidence>
<feature type="signal peptide" evidence="5">
    <location>
        <begin position="1"/>
        <end position="18"/>
    </location>
</feature>
<proteinExistence type="inferred from homology"/>
<reference evidence="10" key="1">
    <citation type="submission" date="2025-08" db="UniProtKB">
        <authorList>
            <consortium name="RefSeq"/>
        </authorList>
    </citation>
    <scope>IDENTIFICATION</scope>
    <source>
        <tissue evidence="10">Sperm</tissue>
    </source>
</reference>
<accession>A0AAJ7U9C7</accession>
<evidence type="ECO:0000259" key="7">
    <source>
        <dbReference type="Pfam" id="PF01321"/>
    </source>
</evidence>
<keyword evidence="4" id="KW-1133">Transmembrane helix</keyword>
<keyword evidence="5" id="KW-0732">Signal</keyword>
<dbReference type="GO" id="GO:0070006">
    <property type="term" value="F:metalloaminopeptidase activity"/>
    <property type="evidence" value="ECO:0007669"/>
    <property type="project" value="InterPro"/>
</dbReference>
<organism evidence="9 10">
    <name type="scientific">Petromyzon marinus</name>
    <name type="common">Sea lamprey</name>
    <dbReference type="NCBI Taxonomy" id="7757"/>
    <lineage>
        <taxon>Eukaryota</taxon>
        <taxon>Metazoa</taxon>
        <taxon>Chordata</taxon>
        <taxon>Craniata</taxon>
        <taxon>Vertebrata</taxon>
        <taxon>Cyclostomata</taxon>
        <taxon>Hyperoartia</taxon>
        <taxon>Petromyzontiformes</taxon>
        <taxon>Petromyzontidae</taxon>
        <taxon>Petromyzon</taxon>
    </lineage>
</organism>
<dbReference type="Pfam" id="PF16188">
    <property type="entry name" value="Peptidase_M24_C"/>
    <property type="match status" value="1"/>
</dbReference>
<dbReference type="InterPro" id="IPR036005">
    <property type="entry name" value="Creatinase/aminopeptidase-like"/>
</dbReference>
<dbReference type="FunFam" id="3.90.230.10:FF:000009">
    <property type="entry name" value="xaa-Pro aminopeptidase 2"/>
    <property type="match status" value="1"/>
</dbReference>
<keyword evidence="2" id="KW-0479">Metal-binding</keyword>
<keyword evidence="10" id="KW-0645">Protease</keyword>
<dbReference type="PANTHER" id="PTHR43763:SF4">
    <property type="entry name" value="XAA-PRO AMINOPEPTIDASE 2"/>
    <property type="match status" value="1"/>
</dbReference>
<protein>
    <submittedName>
        <fullName evidence="10">Xaa-Pro aminopeptidase 2</fullName>
    </submittedName>
</protein>
<keyword evidence="3" id="KW-0378">Hydrolase</keyword>
<dbReference type="SUPFAM" id="SSF53092">
    <property type="entry name" value="Creatinase/prolidase N-terminal domain"/>
    <property type="match status" value="1"/>
</dbReference>
<dbReference type="Gene3D" id="3.40.350.10">
    <property type="entry name" value="Creatinase/prolidase N-terminal domain"/>
    <property type="match status" value="2"/>
</dbReference>
<dbReference type="InterPro" id="IPR000587">
    <property type="entry name" value="Creatinase_N"/>
</dbReference>
<evidence type="ECO:0000256" key="4">
    <source>
        <dbReference type="SAM" id="Phobius"/>
    </source>
</evidence>
<dbReference type="AlphaFoldDB" id="A0AAJ7U9C7"/>
<keyword evidence="10" id="KW-0031">Aminopeptidase</keyword>
<dbReference type="KEGG" id="pmrn:116955161"/>
<dbReference type="Proteomes" id="UP001318040">
    <property type="component" value="Chromosome 58"/>
</dbReference>
<dbReference type="GO" id="GO:0046872">
    <property type="term" value="F:metal ion binding"/>
    <property type="evidence" value="ECO:0007669"/>
    <property type="project" value="UniProtKB-KW"/>
</dbReference>
<dbReference type="CDD" id="cd01085">
    <property type="entry name" value="APP"/>
    <property type="match status" value="1"/>
</dbReference>
<keyword evidence="4" id="KW-0472">Membrane</keyword>
<sequence>MDGHAALLLSLLLALLQALLGDASLLLRQHRANEQVQAVAAAPRDEQDVRDCTVSPPFLPPTVTVTQQRLLGLRQLMNNVSYNLDVYIIPASDSHMSEYIAPRDARMAWITGFTGSSGIAVVAKTKAGLWTDSRYWIQAERQMDCNWELHKGGTSDVVKWILELTTKGGRVGVDPFVLSINQWNSFYTPLSEAGRLLIPVDTNLVDVVWGAERPATSSTFIYYLPDKFTGSTWVQKVEKTRSLMREHSLKPTALILSALDECAWLFNLRCNDIPYNPFFFAYAFLTLNETRLYLNLHKVGDELHAIFNVTESPVGPLSLRDYGAVRSDLLTYGKGDVRVWAGEEFTTYGIYRLLPKEKLVMEQFSPVQLTKAVKNPHEQEALKSSHIRDAVAVIQYMVWLEENVPKGTVTELSGKLHLDLLRGNQAFSEGPSFETISASGLNGALAHYSASNETNRKLTTNEMYLFDSGGQYRDGTTDITRTLHWGVPTDFMKEAYTRVLMGSIDLSQAIFPDNTFGARLDTLARHALWEAGLNYGHGTGHGIGNFLSVHEWPVGIGTSYDIGLHEGMFTSIEPGYYQDNEFGIRLENIVMVVKAETAYTFGVKPYLTFETVTLVPYEKKLIKLSLLSDKQVKWLNQYNAAIYREVGAELMKQNLRKEHDWLLRATEPFGGEGDRGAAAVGALGASAPLALLAALCTALLVPRALH</sequence>
<name>A0AAJ7U9C7_PETMA</name>
<gene>
    <name evidence="10" type="primary">XPNPEP2</name>
</gene>
<dbReference type="Gene3D" id="3.90.230.10">
    <property type="entry name" value="Creatinase/methionine aminopeptidase superfamily"/>
    <property type="match status" value="1"/>
</dbReference>
<evidence type="ECO:0000313" key="10">
    <source>
        <dbReference type="RefSeq" id="XP_032832062.1"/>
    </source>
</evidence>
<feature type="domain" description="Peptidase M24 C-terminal" evidence="8">
    <location>
        <begin position="605"/>
        <end position="669"/>
    </location>
</feature>
<dbReference type="GeneID" id="116955161"/>
<dbReference type="Pfam" id="PF00557">
    <property type="entry name" value="Peptidase_M24"/>
    <property type="match status" value="1"/>
</dbReference>
<keyword evidence="4" id="KW-0812">Transmembrane</keyword>
<feature type="transmembrane region" description="Helical" evidence="4">
    <location>
        <begin position="677"/>
        <end position="701"/>
    </location>
</feature>
<dbReference type="Pfam" id="PF16189">
    <property type="entry name" value="Creatinase_N_2"/>
    <property type="match status" value="1"/>
</dbReference>
<dbReference type="CTD" id="7512"/>
<evidence type="ECO:0000256" key="1">
    <source>
        <dbReference type="ARBA" id="ARBA00008766"/>
    </source>
</evidence>
<comment type="similarity">
    <text evidence="1">Belongs to the peptidase M24B family.</text>
</comment>